<name>A0ABP5Z9M5_9MICO</name>
<comment type="caution">
    <text evidence="1">The sequence shown here is derived from an EMBL/GenBank/DDBJ whole genome shotgun (WGS) entry which is preliminary data.</text>
</comment>
<dbReference type="CDD" id="cd07812">
    <property type="entry name" value="SRPBCC"/>
    <property type="match status" value="1"/>
</dbReference>
<dbReference type="Gene3D" id="3.30.530.20">
    <property type="match status" value="1"/>
</dbReference>
<dbReference type="InterPro" id="IPR023393">
    <property type="entry name" value="START-like_dom_sf"/>
</dbReference>
<evidence type="ECO:0000313" key="2">
    <source>
        <dbReference type="Proteomes" id="UP001500730"/>
    </source>
</evidence>
<sequence length="164" mass="17925">MAPQDPTPLEDSMSTTTRTIHATPEAVFDVLADGWSYSQWVVGASRVRDVTEGWPAEGTHIHHSVGAWPLLIDDATTVRSCDRPHQLELTVRAWPSGEGIVRLTCRPNGTGTDVTMEEDATRGPATLVPKAARDVVLDRRNRESLRRLAILAERPSTGAEPLVP</sequence>
<dbReference type="EMBL" id="BAAARE010000018">
    <property type="protein sequence ID" value="GAA2495043.1"/>
    <property type="molecule type" value="Genomic_DNA"/>
</dbReference>
<evidence type="ECO:0000313" key="1">
    <source>
        <dbReference type="EMBL" id="GAA2495043.1"/>
    </source>
</evidence>
<proteinExistence type="predicted"/>
<dbReference type="Proteomes" id="UP001500730">
    <property type="component" value="Unassembled WGS sequence"/>
</dbReference>
<dbReference type="SUPFAM" id="SSF55961">
    <property type="entry name" value="Bet v1-like"/>
    <property type="match status" value="1"/>
</dbReference>
<protein>
    <submittedName>
        <fullName evidence="1">SRPBCC family protein</fullName>
    </submittedName>
</protein>
<keyword evidence="2" id="KW-1185">Reference proteome</keyword>
<dbReference type="InterPro" id="IPR019587">
    <property type="entry name" value="Polyketide_cyclase/dehydratase"/>
</dbReference>
<organism evidence="1 2">
    <name type="scientific">Terrabacter carboxydivorans</name>
    <dbReference type="NCBI Taxonomy" id="619730"/>
    <lineage>
        <taxon>Bacteria</taxon>
        <taxon>Bacillati</taxon>
        <taxon>Actinomycetota</taxon>
        <taxon>Actinomycetes</taxon>
        <taxon>Micrococcales</taxon>
        <taxon>Intrasporangiaceae</taxon>
        <taxon>Terrabacter</taxon>
    </lineage>
</organism>
<dbReference type="Pfam" id="PF10604">
    <property type="entry name" value="Polyketide_cyc2"/>
    <property type="match status" value="1"/>
</dbReference>
<accession>A0ABP5Z9M5</accession>
<gene>
    <name evidence="1" type="ORF">GCM10009858_36390</name>
</gene>
<reference evidence="2" key="1">
    <citation type="journal article" date="2019" name="Int. J. Syst. Evol. Microbiol.">
        <title>The Global Catalogue of Microorganisms (GCM) 10K type strain sequencing project: providing services to taxonomists for standard genome sequencing and annotation.</title>
        <authorList>
            <consortium name="The Broad Institute Genomics Platform"/>
            <consortium name="The Broad Institute Genome Sequencing Center for Infectious Disease"/>
            <person name="Wu L."/>
            <person name="Ma J."/>
        </authorList>
    </citation>
    <scope>NUCLEOTIDE SEQUENCE [LARGE SCALE GENOMIC DNA]</scope>
    <source>
        <strain evidence="2">JCM 16259</strain>
    </source>
</reference>